<proteinExistence type="predicted"/>
<protein>
    <submittedName>
        <fullName evidence="1">Uncharacterized protein</fullName>
    </submittedName>
</protein>
<dbReference type="EMBL" id="OE841025">
    <property type="protein sequence ID" value="CAD7593735.1"/>
    <property type="molecule type" value="Genomic_DNA"/>
</dbReference>
<gene>
    <name evidence="1" type="ORF">TGEB3V08_LOCUS5441</name>
</gene>
<name>A0A7R9PLF5_TIMGE</name>
<reference evidence="1" key="1">
    <citation type="submission" date="2020-11" db="EMBL/GenBank/DDBJ databases">
        <authorList>
            <person name="Tran Van P."/>
        </authorList>
    </citation>
    <scope>NUCLEOTIDE SEQUENCE</scope>
</reference>
<organism evidence="1">
    <name type="scientific">Timema genevievae</name>
    <name type="common">Walking stick</name>
    <dbReference type="NCBI Taxonomy" id="629358"/>
    <lineage>
        <taxon>Eukaryota</taxon>
        <taxon>Metazoa</taxon>
        <taxon>Ecdysozoa</taxon>
        <taxon>Arthropoda</taxon>
        <taxon>Hexapoda</taxon>
        <taxon>Insecta</taxon>
        <taxon>Pterygota</taxon>
        <taxon>Neoptera</taxon>
        <taxon>Polyneoptera</taxon>
        <taxon>Phasmatodea</taxon>
        <taxon>Timematodea</taxon>
        <taxon>Timematoidea</taxon>
        <taxon>Timematidae</taxon>
        <taxon>Timema</taxon>
    </lineage>
</organism>
<dbReference type="AlphaFoldDB" id="A0A7R9PLF5"/>
<evidence type="ECO:0000313" key="1">
    <source>
        <dbReference type="EMBL" id="CAD7593735.1"/>
    </source>
</evidence>
<accession>A0A7R9PLF5</accession>
<sequence>MRKAQLRGIVLSTFVEEDWKTIKEKPPSLHPTVIRIPPYLPLTVTPVYCERDALELGDELVIRFNRVPVLHLFALYDELCALGVAMADGILRLVLVPRPTTVPTSPSGSCSTSNHCPYISLWFLFHVQPLSLQLPLVLVPRPTTVPTAPSCSCSTSNHCPYISLLFLFHVQPLSLHCSCYTSNHFHTDEIVKSDIWFHFKEGFSNAVRRSVKMKDLC</sequence>